<reference evidence="2" key="2">
    <citation type="journal article" date="2021" name="PeerJ">
        <title>Extensive microbial diversity within the chicken gut microbiome revealed by metagenomics and culture.</title>
        <authorList>
            <person name="Gilroy R."/>
            <person name="Ravi A."/>
            <person name="Getino M."/>
            <person name="Pursley I."/>
            <person name="Horton D.L."/>
            <person name="Alikhan N.F."/>
            <person name="Baker D."/>
            <person name="Gharbi K."/>
            <person name="Hall N."/>
            <person name="Watson M."/>
            <person name="Adriaenssens E.M."/>
            <person name="Foster-Nyarko E."/>
            <person name="Jarju S."/>
            <person name="Secka A."/>
            <person name="Antonio M."/>
            <person name="Oren A."/>
            <person name="Chaudhuri R.R."/>
            <person name="La Ragione R."/>
            <person name="Hildebrand F."/>
            <person name="Pallen M.J."/>
        </authorList>
    </citation>
    <scope>NUCLEOTIDE SEQUENCE</scope>
    <source>
        <strain evidence="2">ChiW16-3235</strain>
    </source>
</reference>
<keyword evidence="1" id="KW-1133">Transmembrane helix</keyword>
<organism evidence="2 3">
    <name type="scientific">Candidatus Coproplasma avicola</name>
    <dbReference type="NCBI Taxonomy" id="2840744"/>
    <lineage>
        <taxon>Bacteria</taxon>
        <taxon>Bacillati</taxon>
        <taxon>Bacillota</taxon>
        <taxon>Clostridia</taxon>
        <taxon>Eubacteriales</taxon>
        <taxon>Candidatus Coproplasma</taxon>
    </lineage>
</organism>
<dbReference type="EMBL" id="DVHK01000128">
    <property type="protein sequence ID" value="HIR67637.1"/>
    <property type="molecule type" value="Genomic_DNA"/>
</dbReference>
<dbReference type="Proteomes" id="UP000823913">
    <property type="component" value="Unassembled WGS sequence"/>
</dbReference>
<keyword evidence="1" id="KW-0472">Membrane</keyword>
<feature type="transmembrane region" description="Helical" evidence="1">
    <location>
        <begin position="59"/>
        <end position="81"/>
    </location>
</feature>
<evidence type="ECO:0000256" key="1">
    <source>
        <dbReference type="SAM" id="Phobius"/>
    </source>
</evidence>
<accession>A0A9D1E7L2</accession>
<gene>
    <name evidence="2" type="ORF">IAB94_06300</name>
</gene>
<evidence type="ECO:0000313" key="3">
    <source>
        <dbReference type="Proteomes" id="UP000823913"/>
    </source>
</evidence>
<reference evidence="2" key="1">
    <citation type="submission" date="2020-10" db="EMBL/GenBank/DDBJ databases">
        <authorList>
            <person name="Gilroy R."/>
        </authorList>
    </citation>
    <scope>NUCLEOTIDE SEQUENCE</scope>
    <source>
        <strain evidence="2">ChiW16-3235</strain>
    </source>
</reference>
<evidence type="ECO:0000313" key="2">
    <source>
        <dbReference type="EMBL" id="HIR67637.1"/>
    </source>
</evidence>
<keyword evidence="1" id="KW-0812">Transmembrane</keyword>
<protein>
    <submittedName>
        <fullName evidence="2">Uncharacterized protein</fullName>
    </submittedName>
</protein>
<comment type="caution">
    <text evidence="2">The sequence shown here is derived from an EMBL/GenBank/DDBJ whole genome shotgun (WGS) entry which is preliminary data.</text>
</comment>
<dbReference type="AlphaFoldDB" id="A0A9D1E7L2"/>
<name>A0A9D1E7L2_9FIRM</name>
<sequence length="232" mass="26806">MKNFKKEMKAKLNDEAHLAGANSEEFDRWYAANEDKLGEFSPVSARDTDARGGVRVKKFLPAAAFIGLAFVMVMVLVVLFVTNNGGESDFTFNSDMVYNRELTDEEFAAVEGQYDFIDNMDVTDSIKLLYNEDNSLVFIIIHGEIITQSDYYFMTVQIEYNEHYNFVDKYYYHNLDNSTTTDNFDVSYEQMGLDDGGLYTYLLRLESENLNTVYMEVHCFEDDISYILNEVL</sequence>
<proteinExistence type="predicted"/>